<sequence>MRESQLDALASAARELIDTRFPDPNDVEGAAAMLLDDGTILTSTSPEALNPSTQFCHEVGAFAEAHKRGNPVIASACVLRESVHRYVILSPCGICMERLITHGPDVRVAVPEPTDFTNPRWVQLEEAHPYYWRNVWSTDRAE</sequence>
<organism evidence="1 2">
    <name type="scientific">Halosaccharopolyspora lacisalsi</name>
    <dbReference type="NCBI Taxonomy" id="1000566"/>
    <lineage>
        <taxon>Bacteria</taxon>
        <taxon>Bacillati</taxon>
        <taxon>Actinomycetota</taxon>
        <taxon>Actinomycetes</taxon>
        <taxon>Pseudonocardiales</taxon>
        <taxon>Pseudonocardiaceae</taxon>
        <taxon>Halosaccharopolyspora</taxon>
    </lineage>
</organism>
<dbReference type="NCBIfam" id="NF006155">
    <property type="entry name" value="PRK08298.1"/>
    <property type="match status" value="1"/>
</dbReference>
<evidence type="ECO:0000313" key="2">
    <source>
        <dbReference type="Proteomes" id="UP000569329"/>
    </source>
</evidence>
<reference evidence="1 2" key="1">
    <citation type="submission" date="2020-07" db="EMBL/GenBank/DDBJ databases">
        <title>Sequencing the genomes of 1000 actinobacteria strains.</title>
        <authorList>
            <person name="Klenk H.-P."/>
        </authorList>
    </citation>
    <scope>NUCLEOTIDE SEQUENCE [LARGE SCALE GENOMIC DNA]</scope>
    <source>
        <strain evidence="1 2">DSM 45975</strain>
    </source>
</reference>
<dbReference type="Proteomes" id="UP000569329">
    <property type="component" value="Unassembled WGS sequence"/>
</dbReference>
<name>A0A839DVQ2_9PSEU</name>
<dbReference type="InterPro" id="IPR016193">
    <property type="entry name" value="Cytidine_deaminase-like"/>
</dbReference>
<dbReference type="EC" id="3.5.4.5" evidence="1"/>
<dbReference type="AlphaFoldDB" id="A0A839DVQ2"/>
<keyword evidence="2" id="KW-1185">Reference proteome</keyword>
<dbReference type="RefSeq" id="WP_182542208.1">
    <property type="nucleotide sequence ID" value="NZ_JACGWZ010000001.1"/>
</dbReference>
<keyword evidence="1" id="KW-0378">Hydrolase</keyword>
<dbReference type="CDD" id="cd01283">
    <property type="entry name" value="cytidine_deaminase"/>
    <property type="match status" value="1"/>
</dbReference>
<comment type="caution">
    <text evidence="1">The sequence shown here is derived from an EMBL/GenBank/DDBJ whole genome shotgun (WGS) entry which is preliminary data.</text>
</comment>
<dbReference type="GO" id="GO:0004126">
    <property type="term" value="F:cytidine deaminase activity"/>
    <property type="evidence" value="ECO:0007669"/>
    <property type="project" value="UniProtKB-EC"/>
</dbReference>
<accession>A0A839DVQ2</accession>
<dbReference type="SUPFAM" id="SSF53927">
    <property type="entry name" value="Cytidine deaminase-like"/>
    <property type="match status" value="1"/>
</dbReference>
<dbReference type="EMBL" id="JACGWZ010000001">
    <property type="protein sequence ID" value="MBA8822878.1"/>
    <property type="molecule type" value="Genomic_DNA"/>
</dbReference>
<dbReference type="Gene3D" id="3.40.140.10">
    <property type="entry name" value="Cytidine Deaminase, domain 2"/>
    <property type="match status" value="1"/>
</dbReference>
<proteinExistence type="predicted"/>
<protein>
    <submittedName>
        <fullName evidence="1">Cytidine deaminase</fullName>
        <ecNumber evidence="1">3.5.4.5</ecNumber>
    </submittedName>
</protein>
<gene>
    <name evidence="1" type="ORF">FHX42_000207</name>
</gene>
<evidence type="ECO:0000313" key="1">
    <source>
        <dbReference type="EMBL" id="MBA8822878.1"/>
    </source>
</evidence>